<dbReference type="InterPro" id="IPR009288">
    <property type="entry name" value="AIG2-like_dom"/>
</dbReference>
<dbReference type="RefSeq" id="WP_301808164.1">
    <property type="nucleotide sequence ID" value="NZ_JAUJZH010000006.1"/>
</dbReference>
<dbReference type="CDD" id="cd06661">
    <property type="entry name" value="GGCT_like"/>
    <property type="match status" value="1"/>
</dbReference>
<dbReference type="Proteomes" id="UP001169027">
    <property type="component" value="Unassembled WGS sequence"/>
</dbReference>
<dbReference type="InterPro" id="IPR013024">
    <property type="entry name" value="GGCT-like"/>
</dbReference>
<keyword evidence="5" id="KW-1185">Reference proteome</keyword>
<reference evidence="4" key="1">
    <citation type="submission" date="2023-06" db="EMBL/GenBank/DDBJ databases">
        <authorList>
            <person name="Jiang Y."/>
            <person name="Liu Q."/>
        </authorList>
    </citation>
    <scope>NUCLEOTIDE SEQUENCE</scope>
    <source>
        <strain evidence="4">CGMCC 1.12090</strain>
    </source>
</reference>
<comment type="similarity">
    <text evidence="1 2">Belongs to the gamma-glutamylcyclotransferase family.</text>
</comment>
<dbReference type="SUPFAM" id="SSF110857">
    <property type="entry name" value="Gamma-glutamyl cyclotransferase-like"/>
    <property type="match status" value="1"/>
</dbReference>
<evidence type="ECO:0000256" key="2">
    <source>
        <dbReference type="RuleBase" id="RU367036"/>
    </source>
</evidence>
<name>A0ABT8S1Q4_9BURK</name>
<gene>
    <name evidence="4" type="ORF">Q2T77_11205</name>
</gene>
<comment type="caution">
    <text evidence="4">The sequence shown here is derived from an EMBL/GenBank/DDBJ whole genome shotgun (WGS) entry which is preliminary data.</text>
</comment>
<dbReference type="PANTHER" id="PTHR12510">
    <property type="entry name" value="TROPONIN C-AKIN-1 PROTEIN"/>
    <property type="match status" value="1"/>
</dbReference>
<dbReference type="InterPro" id="IPR036568">
    <property type="entry name" value="GGCT-like_sf"/>
</dbReference>
<dbReference type="Gene3D" id="3.10.490.10">
    <property type="entry name" value="Gamma-glutamyl cyclotransferase-like"/>
    <property type="match status" value="1"/>
</dbReference>
<protein>
    <recommendedName>
        <fullName evidence="2">Gamma-glutamylcyclotransferase family protein</fullName>
    </recommendedName>
</protein>
<sequence length="162" mass="18641">MRARFGKARDGERWHRNSMTQLVFVFGTLKEGFPNFATNRGSRVAGDFMTVERYPLYLVGERFSPWLVDALGEGERVVGQVFDVDEAALARMDELERTTEADGYRRVMVEVESLSDGRRIRTHAYIKPREQFALADARLGPLHEYTLEHAALYRSREAKRAV</sequence>
<dbReference type="Pfam" id="PF06094">
    <property type="entry name" value="GGACT"/>
    <property type="match status" value="1"/>
</dbReference>
<dbReference type="PANTHER" id="PTHR12510:SF4">
    <property type="entry name" value="GAMMA-GLUTAMYLAMINECYCLOTRANSFERASE"/>
    <property type="match status" value="1"/>
</dbReference>
<proteinExistence type="inferred from homology"/>
<accession>A0ABT8S1Q4</accession>
<dbReference type="EMBL" id="JAUKVY010000006">
    <property type="protein sequence ID" value="MDO1532855.1"/>
    <property type="molecule type" value="Genomic_DNA"/>
</dbReference>
<evidence type="ECO:0000313" key="4">
    <source>
        <dbReference type="EMBL" id="MDO1532855.1"/>
    </source>
</evidence>
<organism evidence="4 5">
    <name type="scientific">Variovorax ginsengisoli</name>
    <dbReference type="NCBI Taxonomy" id="363844"/>
    <lineage>
        <taxon>Bacteria</taxon>
        <taxon>Pseudomonadati</taxon>
        <taxon>Pseudomonadota</taxon>
        <taxon>Betaproteobacteria</taxon>
        <taxon>Burkholderiales</taxon>
        <taxon>Comamonadaceae</taxon>
        <taxon>Variovorax</taxon>
    </lineage>
</organism>
<feature type="domain" description="Gamma-glutamylcyclotransferase AIG2-like" evidence="3">
    <location>
        <begin position="23"/>
        <end position="129"/>
    </location>
</feature>
<evidence type="ECO:0000256" key="1">
    <source>
        <dbReference type="ARBA" id="ARBA00008861"/>
    </source>
</evidence>
<evidence type="ECO:0000259" key="3">
    <source>
        <dbReference type="Pfam" id="PF06094"/>
    </source>
</evidence>
<evidence type="ECO:0000313" key="5">
    <source>
        <dbReference type="Proteomes" id="UP001169027"/>
    </source>
</evidence>
<dbReference type="InterPro" id="IPR039126">
    <property type="entry name" value="GGACT"/>
</dbReference>